<protein>
    <recommendedName>
        <fullName evidence="3">beta-galactosidase</fullName>
        <ecNumber evidence="3">3.2.1.23</ecNumber>
    </recommendedName>
</protein>
<keyword evidence="6" id="KW-0326">Glycosidase</keyword>
<evidence type="ECO:0000256" key="8">
    <source>
        <dbReference type="SAM" id="SignalP"/>
    </source>
</evidence>
<sequence>MGLSVAMCCNAFLLVLLVVFSSWISCGEGSVSYDSKAISVNGRRKILISGSIHYPRSTPEMWPDLIQKAKEGGLDVIQTYVFWNGHEPEPGKYYFEGRYDLVKFIKLVQEAGLYVHLRIGPYACAEWNFGGFPVWLKYVPGISFRTDNGPFKIENEYGPMEYELGEPGRAYTEWAAKMAVDLGTGVPWIMCKQDDAPDPIVSIASLLKFDNGLHVVFTCLLINTCNGFYCDYFSPNKAYKPKMWTEAWTGWFTEFGGPVPYRPVEDLAFSVAKFIQKGGSYINYYMYHGGTNFGRTAGGPFIATSYDYDAPLDEYGLLRQPKWGHLKDLHRAIKLCEPALVSADPTVTPLGNNQEAHVFKSKSGACAAFLANYDQHSFEKVSFGNMHYNLPPWSISILPDCKNTVYNTARIGAQSAQMKMTPVSKRFSWESYNEETASHDDNSFTMVGLVEQINTTRDNTDYLWYTTDVKIDPSEGFMRGGKWPVLTVLSAGHALHVFINGQLSGTAYGSLEDPRLTFSEGVNLKAGINQIALLSIAVGLRFVLFSSLCFPHNVGPHFETWKAGVLGPVSLSGLNEGKRDLTWQKWSYKVGLKGESLSLHSLSGSSSVEWVEGSYVTERQPLTWYKTTFNAPDGDEPLALDMNSMSKGQVWINGQSIGRYWNQYKASGGDCAPCNYAGWFNEKKCLSNCGEASQRWYHIPRSWLYPTGNLLVVFEEWGGNPYGITLVKREVASVCADIFEWQPTLVNWQMLASGEVNKPLRPKAHLSCASGQKISSIKFASFGTPEGVCGDFRQGSCHAFHSYDVFERVNTDLT</sequence>
<evidence type="ECO:0000256" key="3">
    <source>
        <dbReference type="ARBA" id="ARBA00012756"/>
    </source>
</evidence>
<reference evidence="10" key="1">
    <citation type="submission" date="2020-06" db="EMBL/GenBank/DDBJ databases">
        <authorList>
            <person name="Li T."/>
            <person name="Hu X."/>
            <person name="Zhang T."/>
            <person name="Song X."/>
            <person name="Zhang H."/>
            <person name="Dai N."/>
            <person name="Sheng W."/>
            <person name="Hou X."/>
            <person name="Wei L."/>
        </authorList>
    </citation>
    <scope>NUCLEOTIDE SEQUENCE</scope>
    <source>
        <strain evidence="10">G02</strain>
        <tissue evidence="10">Leaf</tissue>
    </source>
</reference>
<dbReference type="Gene3D" id="2.60.120.260">
    <property type="entry name" value="Galactose-binding domain-like"/>
    <property type="match status" value="1"/>
</dbReference>
<evidence type="ECO:0000259" key="9">
    <source>
        <dbReference type="PROSITE" id="PS50228"/>
    </source>
</evidence>
<dbReference type="InterPro" id="IPR031330">
    <property type="entry name" value="Gly_Hdrlase_35_cat"/>
</dbReference>
<gene>
    <name evidence="10" type="ORF">Sradi_3902500</name>
</gene>
<evidence type="ECO:0000256" key="1">
    <source>
        <dbReference type="ARBA" id="ARBA00001412"/>
    </source>
</evidence>
<comment type="caution">
    <text evidence="10">The sequence shown here is derived from an EMBL/GenBank/DDBJ whole genome shotgun (WGS) entry which is preliminary data.</text>
</comment>
<evidence type="ECO:0000256" key="7">
    <source>
        <dbReference type="RuleBase" id="RU003679"/>
    </source>
</evidence>
<dbReference type="EMBL" id="JACGWJ010000017">
    <property type="protein sequence ID" value="KAL0354556.1"/>
    <property type="molecule type" value="Genomic_DNA"/>
</dbReference>
<feature type="domain" description="SUEL-type lectin" evidence="9">
    <location>
        <begin position="758"/>
        <end position="808"/>
    </location>
</feature>
<accession>A0AAW2PG79</accession>
<dbReference type="GO" id="GO:0030246">
    <property type="term" value="F:carbohydrate binding"/>
    <property type="evidence" value="ECO:0007669"/>
    <property type="project" value="InterPro"/>
</dbReference>
<dbReference type="FunFam" id="2.60.120.260:FF:000076">
    <property type="entry name" value="Beta-galactosidase"/>
    <property type="match status" value="1"/>
</dbReference>
<dbReference type="PROSITE" id="PS50228">
    <property type="entry name" value="SUEL_LECTIN"/>
    <property type="match status" value="1"/>
</dbReference>
<dbReference type="GO" id="GO:0004565">
    <property type="term" value="F:beta-galactosidase activity"/>
    <property type="evidence" value="ECO:0007669"/>
    <property type="project" value="UniProtKB-EC"/>
</dbReference>
<dbReference type="Pfam" id="PF17834">
    <property type="entry name" value="GHD"/>
    <property type="match status" value="1"/>
</dbReference>
<dbReference type="PANTHER" id="PTHR23421">
    <property type="entry name" value="BETA-GALACTOSIDASE RELATED"/>
    <property type="match status" value="1"/>
</dbReference>
<dbReference type="InterPro" id="IPR041392">
    <property type="entry name" value="GHD"/>
</dbReference>
<evidence type="ECO:0000256" key="6">
    <source>
        <dbReference type="ARBA" id="ARBA00023295"/>
    </source>
</evidence>
<organism evidence="10">
    <name type="scientific">Sesamum radiatum</name>
    <name type="common">Black benniseed</name>
    <dbReference type="NCBI Taxonomy" id="300843"/>
    <lineage>
        <taxon>Eukaryota</taxon>
        <taxon>Viridiplantae</taxon>
        <taxon>Streptophyta</taxon>
        <taxon>Embryophyta</taxon>
        <taxon>Tracheophyta</taxon>
        <taxon>Spermatophyta</taxon>
        <taxon>Magnoliopsida</taxon>
        <taxon>eudicotyledons</taxon>
        <taxon>Gunneridae</taxon>
        <taxon>Pentapetalae</taxon>
        <taxon>asterids</taxon>
        <taxon>lamiids</taxon>
        <taxon>Lamiales</taxon>
        <taxon>Pedaliaceae</taxon>
        <taxon>Sesamum</taxon>
    </lineage>
</organism>
<dbReference type="FunFam" id="2.60.120.260:FF:000061">
    <property type="entry name" value="Beta-galactosidase"/>
    <property type="match status" value="1"/>
</dbReference>
<evidence type="ECO:0000256" key="5">
    <source>
        <dbReference type="ARBA" id="ARBA00022801"/>
    </source>
</evidence>
<dbReference type="InterPro" id="IPR048913">
    <property type="entry name" value="BetaGal_gal-bd"/>
</dbReference>
<dbReference type="Gene3D" id="3.20.20.80">
    <property type="entry name" value="Glycosidases"/>
    <property type="match status" value="2"/>
</dbReference>
<proteinExistence type="inferred from homology"/>
<comment type="similarity">
    <text evidence="2 7">Belongs to the glycosyl hydrolase 35 family.</text>
</comment>
<dbReference type="EC" id="3.2.1.23" evidence="3"/>
<dbReference type="GO" id="GO:0005975">
    <property type="term" value="P:carbohydrate metabolic process"/>
    <property type="evidence" value="ECO:0007669"/>
    <property type="project" value="InterPro"/>
</dbReference>
<keyword evidence="5" id="KW-0378">Hydrolase</keyword>
<dbReference type="Pfam" id="PF21467">
    <property type="entry name" value="BetaGal_gal-bd"/>
    <property type="match status" value="2"/>
</dbReference>
<dbReference type="InterPro" id="IPR017853">
    <property type="entry name" value="GH"/>
</dbReference>
<comment type="catalytic activity">
    <reaction evidence="1">
        <text>Hydrolysis of terminal non-reducing beta-D-galactose residues in beta-D-galactosides.</text>
        <dbReference type="EC" id="3.2.1.23"/>
    </reaction>
</comment>
<dbReference type="PRINTS" id="PR00742">
    <property type="entry name" value="GLHYDRLASE35"/>
</dbReference>
<evidence type="ECO:0000256" key="2">
    <source>
        <dbReference type="ARBA" id="ARBA00009809"/>
    </source>
</evidence>
<evidence type="ECO:0000313" key="10">
    <source>
        <dbReference type="EMBL" id="KAL0354556.1"/>
    </source>
</evidence>
<feature type="signal peptide" evidence="8">
    <location>
        <begin position="1"/>
        <end position="29"/>
    </location>
</feature>
<dbReference type="AlphaFoldDB" id="A0AAW2PG79"/>
<dbReference type="FunFam" id="2.60.120.260:FF:000142">
    <property type="entry name" value="Beta-galactosidase"/>
    <property type="match status" value="1"/>
</dbReference>
<dbReference type="InterPro" id="IPR008979">
    <property type="entry name" value="Galactose-bd-like_sf"/>
</dbReference>
<dbReference type="SUPFAM" id="SSF49785">
    <property type="entry name" value="Galactose-binding domain-like"/>
    <property type="match status" value="2"/>
</dbReference>
<reference evidence="10" key="2">
    <citation type="journal article" date="2024" name="Plant">
        <title>Genomic evolution and insights into agronomic trait innovations of Sesamum species.</title>
        <authorList>
            <person name="Miao H."/>
            <person name="Wang L."/>
            <person name="Qu L."/>
            <person name="Liu H."/>
            <person name="Sun Y."/>
            <person name="Le M."/>
            <person name="Wang Q."/>
            <person name="Wei S."/>
            <person name="Zheng Y."/>
            <person name="Lin W."/>
            <person name="Duan Y."/>
            <person name="Cao H."/>
            <person name="Xiong S."/>
            <person name="Wang X."/>
            <person name="Wei L."/>
            <person name="Li C."/>
            <person name="Ma Q."/>
            <person name="Ju M."/>
            <person name="Zhao R."/>
            <person name="Li G."/>
            <person name="Mu C."/>
            <person name="Tian Q."/>
            <person name="Mei H."/>
            <person name="Zhang T."/>
            <person name="Gao T."/>
            <person name="Zhang H."/>
        </authorList>
    </citation>
    <scope>NUCLEOTIDE SEQUENCE</scope>
    <source>
        <strain evidence="10">G02</strain>
    </source>
</reference>
<evidence type="ECO:0000256" key="4">
    <source>
        <dbReference type="ARBA" id="ARBA00022729"/>
    </source>
</evidence>
<name>A0AAW2PG79_SESRA</name>
<dbReference type="SUPFAM" id="SSF51445">
    <property type="entry name" value="(Trans)glycosidases"/>
    <property type="match status" value="1"/>
</dbReference>
<dbReference type="CDD" id="cd22842">
    <property type="entry name" value="Gal_Rha_Lectin_BGal"/>
    <property type="match status" value="1"/>
</dbReference>
<dbReference type="Pfam" id="PF01301">
    <property type="entry name" value="Glyco_hydro_35"/>
    <property type="match status" value="1"/>
</dbReference>
<keyword evidence="4 8" id="KW-0732">Signal</keyword>
<dbReference type="InterPro" id="IPR001944">
    <property type="entry name" value="Glycoside_Hdrlase_35"/>
</dbReference>
<feature type="chain" id="PRO_5043721925" description="beta-galactosidase" evidence="8">
    <location>
        <begin position="30"/>
        <end position="814"/>
    </location>
</feature>
<dbReference type="InterPro" id="IPR000922">
    <property type="entry name" value="Lectin_gal-bd_dom"/>
</dbReference>